<evidence type="ECO:0000256" key="1">
    <source>
        <dbReference type="SAM" id="Phobius"/>
    </source>
</evidence>
<organism evidence="2 3">
    <name type="scientific">Caldimicrobium thiodismutans</name>
    <dbReference type="NCBI Taxonomy" id="1653476"/>
    <lineage>
        <taxon>Bacteria</taxon>
        <taxon>Pseudomonadati</taxon>
        <taxon>Thermodesulfobacteriota</taxon>
        <taxon>Thermodesulfobacteria</taxon>
        <taxon>Thermodesulfobacteriales</taxon>
        <taxon>Thermodesulfobacteriaceae</taxon>
        <taxon>Caldimicrobium</taxon>
    </lineage>
</organism>
<dbReference type="EMBL" id="PNIE01000005">
    <property type="protein sequence ID" value="PMP64519.1"/>
    <property type="molecule type" value="Genomic_DNA"/>
</dbReference>
<evidence type="ECO:0000313" key="2">
    <source>
        <dbReference type="EMBL" id="PMP64519.1"/>
    </source>
</evidence>
<evidence type="ECO:0000313" key="3">
    <source>
        <dbReference type="Proteomes" id="UP000235731"/>
    </source>
</evidence>
<name>A0A2N7PLH6_9BACT</name>
<keyword evidence="1" id="KW-0812">Transmembrane</keyword>
<protein>
    <submittedName>
        <fullName evidence="2">Uncharacterized protein</fullName>
    </submittedName>
</protein>
<keyword evidence="1" id="KW-0472">Membrane</keyword>
<feature type="transmembrane region" description="Helical" evidence="1">
    <location>
        <begin position="56"/>
        <end position="84"/>
    </location>
</feature>
<accession>A0A2N7PLH6</accession>
<gene>
    <name evidence="2" type="ORF">C0197_00240</name>
</gene>
<proteinExistence type="predicted"/>
<comment type="caution">
    <text evidence="2">The sequence shown here is derived from an EMBL/GenBank/DDBJ whole genome shotgun (WGS) entry which is preliminary data.</text>
</comment>
<feature type="transmembrane region" description="Helical" evidence="1">
    <location>
        <begin position="12"/>
        <end position="36"/>
    </location>
</feature>
<dbReference type="Proteomes" id="UP000235731">
    <property type="component" value="Unassembled WGS sequence"/>
</dbReference>
<keyword evidence="1" id="KW-1133">Transmembrane helix</keyword>
<reference evidence="2 3" key="1">
    <citation type="submission" date="2018-01" db="EMBL/GenBank/DDBJ databases">
        <title>Metagenomic assembled genomes from two thermal pools in the Uzon Caldera, Kamchatka, Russia.</title>
        <authorList>
            <person name="Wilkins L."/>
            <person name="Ettinger C."/>
        </authorList>
    </citation>
    <scope>NUCLEOTIDE SEQUENCE [LARGE SCALE GENOMIC DNA]</scope>
    <source>
        <strain evidence="2">ZAV-15</strain>
    </source>
</reference>
<dbReference type="AlphaFoldDB" id="A0A2N7PLH6"/>
<sequence length="98" mass="10370">MTRKIKKGAFIGAFVGLVIFVILGFLPSAYTGGLIGFKLAEMLFGSPLAPSTGPRILVGILMILNVIISGAFFIVAGAIAGWMISTLLEKKKIKEKVS</sequence>